<evidence type="ECO:0000313" key="1">
    <source>
        <dbReference type="EMBL" id="MPM96191.1"/>
    </source>
</evidence>
<proteinExistence type="predicted"/>
<dbReference type="EMBL" id="VSSQ01042588">
    <property type="protein sequence ID" value="MPM96191.1"/>
    <property type="molecule type" value="Genomic_DNA"/>
</dbReference>
<gene>
    <name evidence="1" type="ORF">SDC9_143349</name>
</gene>
<name>A0A645E3Q9_9ZZZZ</name>
<protein>
    <submittedName>
        <fullName evidence="1">Uncharacterized protein</fullName>
    </submittedName>
</protein>
<sequence length="279" mass="29466">MAEADRQEPAPSVVPVFNPVAPLKKRTNLLVLTNCVSPLRRLSIQMVVYSVIFGCFNSSADIAAISRAVVRCPSASSPVAFLKVVLVMPSSCARVFIRLTKASSLPETCSPSATAASLALAIAVAFNNSCTVICSPGSNQICEPPIELACGEQVTVSSRLILPESIASITSSSVIILVIDAGGIRVSASFSNKILPLSGSIKIAERQGIFVLTSAAAGRLSSSCAHTAPIGRANSSMVMHSRSTTALFCLFIRNFTCKAPRISCQTAYLRTFCCLDYMH</sequence>
<organism evidence="1">
    <name type="scientific">bioreactor metagenome</name>
    <dbReference type="NCBI Taxonomy" id="1076179"/>
    <lineage>
        <taxon>unclassified sequences</taxon>
        <taxon>metagenomes</taxon>
        <taxon>ecological metagenomes</taxon>
    </lineage>
</organism>
<dbReference type="AlphaFoldDB" id="A0A645E3Q9"/>
<accession>A0A645E3Q9</accession>
<comment type="caution">
    <text evidence="1">The sequence shown here is derived from an EMBL/GenBank/DDBJ whole genome shotgun (WGS) entry which is preliminary data.</text>
</comment>
<reference evidence="1" key="1">
    <citation type="submission" date="2019-08" db="EMBL/GenBank/DDBJ databases">
        <authorList>
            <person name="Kucharzyk K."/>
            <person name="Murdoch R.W."/>
            <person name="Higgins S."/>
            <person name="Loffler F."/>
        </authorList>
    </citation>
    <scope>NUCLEOTIDE SEQUENCE</scope>
</reference>